<name>A0A8F2XXE3_9CAUD</name>
<protein>
    <submittedName>
        <fullName evidence="1">Uncharacterized protein</fullName>
    </submittedName>
</protein>
<keyword evidence="2" id="KW-1185">Reference proteome</keyword>
<evidence type="ECO:0000313" key="1">
    <source>
        <dbReference type="EMBL" id="QWX10260.1"/>
    </source>
</evidence>
<organism evidence="1 2">
    <name type="scientific">Vibrio phage vB_VpP_BT-1011</name>
    <dbReference type="NCBI Taxonomy" id="2799672"/>
    <lineage>
        <taxon>Viruses</taxon>
        <taxon>Duplodnaviria</taxon>
        <taxon>Heunggongvirae</taxon>
        <taxon>Uroviricota</taxon>
        <taxon>Caudoviricetes</taxon>
        <taxon>Tieomvirus</taxon>
        <taxon>Tieomvirus BT1011</taxon>
    </lineage>
</organism>
<accession>A0A8F2XXE3</accession>
<gene>
    <name evidence="1" type="ORF">vBVpPBT1011_0061</name>
</gene>
<evidence type="ECO:0000313" key="2">
    <source>
        <dbReference type="Proteomes" id="UP000683424"/>
    </source>
</evidence>
<proteinExistence type="predicted"/>
<reference evidence="1" key="1">
    <citation type="submission" date="2020-09" db="EMBL/GenBank/DDBJ databases">
        <authorList>
            <person name="Gao C."/>
            <person name="Qiu Z."/>
        </authorList>
    </citation>
    <scope>NUCLEOTIDE SEQUENCE</scope>
</reference>
<sequence>MTAHKHAAIIKAKADNMDLVVFVKSGSRWLECRRFPEWRQSEYFLCLPQHKEACLHWLNGGATQVKYKGDCWQDIFNDPNRTWPGISHFMMRHNVDYRIKPRKEKRWVAIDEKGRAVPTLIKDEESLQNAKELMHDCSFHEIEVEV</sequence>
<dbReference type="Proteomes" id="UP000683424">
    <property type="component" value="Segment"/>
</dbReference>
<dbReference type="EMBL" id="MW009675">
    <property type="protein sequence ID" value="QWX10260.1"/>
    <property type="molecule type" value="Genomic_DNA"/>
</dbReference>